<name>A0A0P7B5N4_9HYPO</name>
<evidence type="ECO:0000313" key="9">
    <source>
        <dbReference type="EMBL" id="KPM35933.1"/>
    </source>
</evidence>
<dbReference type="Pfam" id="PF00324">
    <property type="entry name" value="AA_permease"/>
    <property type="match status" value="1"/>
</dbReference>
<dbReference type="PANTHER" id="PTHR43341:SF9">
    <property type="entry name" value="DICARBOXYLIC AMINO ACID PERMEASE"/>
    <property type="match status" value="1"/>
</dbReference>
<keyword evidence="6 7" id="KW-0472">Membrane</keyword>
<gene>
    <name evidence="9" type="ORF">AK830_g10641</name>
</gene>
<feature type="transmembrane region" description="Helical" evidence="7">
    <location>
        <begin position="272"/>
        <end position="292"/>
    </location>
</feature>
<dbReference type="InterPro" id="IPR004841">
    <property type="entry name" value="AA-permease/SLC12A_dom"/>
</dbReference>
<comment type="subcellular location">
    <subcellularLocation>
        <location evidence="1">Membrane</location>
        <topology evidence="1">Multi-pass membrane protein</topology>
    </subcellularLocation>
</comment>
<evidence type="ECO:0000313" key="10">
    <source>
        <dbReference type="Proteomes" id="UP000050424"/>
    </source>
</evidence>
<evidence type="ECO:0000256" key="5">
    <source>
        <dbReference type="ARBA" id="ARBA00022989"/>
    </source>
</evidence>
<dbReference type="EMBL" id="LKCW01000226">
    <property type="protein sequence ID" value="KPM35933.1"/>
    <property type="molecule type" value="Genomic_DNA"/>
</dbReference>
<dbReference type="GO" id="GO:0015171">
    <property type="term" value="F:amino acid transmembrane transporter activity"/>
    <property type="evidence" value="ECO:0007669"/>
    <property type="project" value="TreeGrafter"/>
</dbReference>
<feature type="transmembrane region" description="Helical" evidence="7">
    <location>
        <begin position="450"/>
        <end position="468"/>
    </location>
</feature>
<feature type="transmembrane region" description="Helical" evidence="7">
    <location>
        <begin position="41"/>
        <end position="62"/>
    </location>
</feature>
<feature type="transmembrane region" description="Helical" evidence="7">
    <location>
        <begin position="312"/>
        <end position="331"/>
    </location>
</feature>
<evidence type="ECO:0000256" key="4">
    <source>
        <dbReference type="ARBA" id="ARBA00022970"/>
    </source>
</evidence>
<keyword evidence="3 7" id="KW-0812">Transmembrane</keyword>
<evidence type="ECO:0000256" key="6">
    <source>
        <dbReference type="ARBA" id="ARBA00023136"/>
    </source>
</evidence>
<evidence type="ECO:0000256" key="7">
    <source>
        <dbReference type="SAM" id="Phobius"/>
    </source>
</evidence>
<feature type="transmembrane region" description="Helical" evidence="7">
    <location>
        <begin position="480"/>
        <end position="500"/>
    </location>
</feature>
<feature type="domain" description="Amino acid permease/ SLC12A" evidence="8">
    <location>
        <begin position="41"/>
        <end position="504"/>
    </location>
</feature>
<sequence length="545" mass="59961">MAMFDPEKKDEANDLAAVESNYEGDSLEPNELRREFKPHQVFMFSIACAIGTGLVIGSGTALSRGGPGSILIAYLMVGAAVFFVMTALGEMAAFLPMNKGFGGYASRMVDPAFGFATGWNYYFKYIIATPTNLTAAGLIIQYWRPDLNVAIWITIFGIVIVAVNVMHVNSFGETEFWLGFAKILIMTTLILTTFICAMGGGPNHERSGFRYWSQPGAFAEYLLEGSKGRFLGMWACICQACFAFTGTEVVGMTFGETPNPRKNIPRAIKQTFWRIGVFYILGVFVLGMAVPYNNEQLIGATKQATSGSKSPASPFVVAVSLAGIGYFPDVINGSLLVFTLSAASSDIYCASRSLYGLARDGQAPAIFAKARKNGNPIYAVAAAAIFILLAYMNAAKSSSTVFGYFVSLVTVFAVLNWVALLISHICFRRAVKAQGISLDDLPYVSKLQPWGSYYALFMSVLVIIFNGYDAFIPHFKPDVFVLKYIGTLLFIGNIVWWKLYKKTAFIAPLLVDLVSGRREFEEMESKDDGRWKGSFWKNNLSKLRR</sequence>
<dbReference type="InterPro" id="IPR004840">
    <property type="entry name" value="Amino_acid_permease_CS"/>
</dbReference>
<comment type="caution">
    <text evidence="9">The sequence shown here is derived from an EMBL/GenBank/DDBJ whole genome shotgun (WGS) entry which is preliminary data.</text>
</comment>
<dbReference type="InterPro" id="IPR050524">
    <property type="entry name" value="APC_YAT"/>
</dbReference>
<organism evidence="9 10">
    <name type="scientific">Neonectria ditissima</name>
    <dbReference type="NCBI Taxonomy" id="78410"/>
    <lineage>
        <taxon>Eukaryota</taxon>
        <taxon>Fungi</taxon>
        <taxon>Dikarya</taxon>
        <taxon>Ascomycota</taxon>
        <taxon>Pezizomycotina</taxon>
        <taxon>Sordariomycetes</taxon>
        <taxon>Hypocreomycetidae</taxon>
        <taxon>Hypocreales</taxon>
        <taxon>Nectriaceae</taxon>
        <taxon>Neonectria</taxon>
    </lineage>
</organism>
<dbReference type="PROSITE" id="PS00218">
    <property type="entry name" value="AMINO_ACID_PERMEASE_1"/>
    <property type="match status" value="1"/>
</dbReference>
<evidence type="ECO:0000256" key="1">
    <source>
        <dbReference type="ARBA" id="ARBA00004141"/>
    </source>
</evidence>
<proteinExistence type="predicted"/>
<accession>A0A0P7B5N4</accession>
<feature type="transmembrane region" description="Helical" evidence="7">
    <location>
        <begin position="377"/>
        <end position="395"/>
    </location>
</feature>
<feature type="transmembrane region" description="Helical" evidence="7">
    <location>
        <begin position="68"/>
        <end position="89"/>
    </location>
</feature>
<dbReference type="Gene3D" id="1.20.1740.10">
    <property type="entry name" value="Amino acid/polyamine transporter I"/>
    <property type="match status" value="1"/>
</dbReference>
<dbReference type="OrthoDB" id="3900342at2759"/>
<dbReference type="Proteomes" id="UP000050424">
    <property type="component" value="Unassembled WGS sequence"/>
</dbReference>
<protein>
    <submittedName>
        <fullName evidence="9">Putative amino-acid permease</fullName>
    </submittedName>
</protein>
<feature type="transmembrane region" description="Helical" evidence="7">
    <location>
        <begin position="180"/>
        <end position="200"/>
    </location>
</feature>
<evidence type="ECO:0000256" key="2">
    <source>
        <dbReference type="ARBA" id="ARBA00022448"/>
    </source>
</evidence>
<dbReference type="PANTHER" id="PTHR43341">
    <property type="entry name" value="AMINO ACID PERMEASE"/>
    <property type="match status" value="1"/>
</dbReference>
<feature type="transmembrane region" description="Helical" evidence="7">
    <location>
        <begin position="122"/>
        <end position="143"/>
    </location>
</feature>
<reference evidence="9 10" key="1">
    <citation type="submission" date="2015-09" db="EMBL/GenBank/DDBJ databases">
        <title>Draft genome of a European isolate of the apple canker pathogen Neonectria ditissima.</title>
        <authorList>
            <person name="Gomez-Cortecero A."/>
            <person name="Harrison R.J."/>
            <person name="Armitage A.D."/>
        </authorList>
    </citation>
    <scope>NUCLEOTIDE SEQUENCE [LARGE SCALE GENOMIC DNA]</scope>
    <source>
        <strain evidence="9 10">R09/05</strain>
    </source>
</reference>
<evidence type="ECO:0000256" key="3">
    <source>
        <dbReference type="ARBA" id="ARBA00022692"/>
    </source>
</evidence>
<dbReference type="AlphaFoldDB" id="A0A0P7B5N4"/>
<keyword evidence="5 7" id="KW-1133">Transmembrane helix</keyword>
<evidence type="ECO:0000259" key="8">
    <source>
        <dbReference type="Pfam" id="PF00324"/>
    </source>
</evidence>
<dbReference type="GO" id="GO:0016020">
    <property type="term" value="C:membrane"/>
    <property type="evidence" value="ECO:0007669"/>
    <property type="project" value="UniProtKB-SubCell"/>
</dbReference>
<dbReference type="PIRSF" id="PIRSF006060">
    <property type="entry name" value="AA_transporter"/>
    <property type="match status" value="1"/>
</dbReference>
<keyword evidence="10" id="KW-1185">Reference proteome</keyword>
<keyword evidence="2" id="KW-0813">Transport</keyword>
<dbReference type="STRING" id="78410.A0A0P7B5N4"/>
<dbReference type="FunFam" id="1.20.1740.10:FF:000006">
    <property type="entry name" value="General amino acid permease"/>
    <property type="match status" value="1"/>
</dbReference>
<feature type="transmembrane region" description="Helical" evidence="7">
    <location>
        <begin position="401"/>
        <end position="422"/>
    </location>
</feature>
<feature type="transmembrane region" description="Helical" evidence="7">
    <location>
        <begin position="149"/>
        <end position="168"/>
    </location>
</feature>
<keyword evidence="4" id="KW-0029">Amino-acid transport</keyword>